<gene>
    <name evidence="5" type="ORF">E6C55_05110</name>
</gene>
<dbReference type="InterPro" id="IPR018062">
    <property type="entry name" value="HTH_AraC-typ_CS"/>
</dbReference>
<dbReference type="Gene3D" id="1.10.10.60">
    <property type="entry name" value="Homeodomain-like"/>
    <property type="match status" value="2"/>
</dbReference>
<keyword evidence="1" id="KW-0805">Transcription regulation</keyword>
<keyword evidence="3" id="KW-0804">Transcription</keyword>
<dbReference type="Proteomes" id="UP000310636">
    <property type="component" value="Unassembled WGS sequence"/>
</dbReference>
<proteinExistence type="predicted"/>
<keyword evidence="2" id="KW-0238">DNA-binding</keyword>
<dbReference type="Pfam" id="PF12833">
    <property type="entry name" value="HTH_18"/>
    <property type="match status" value="1"/>
</dbReference>
<dbReference type="InterPro" id="IPR009057">
    <property type="entry name" value="Homeodomain-like_sf"/>
</dbReference>
<evidence type="ECO:0000313" key="6">
    <source>
        <dbReference type="Proteomes" id="UP000310636"/>
    </source>
</evidence>
<dbReference type="AlphaFoldDB" id="A0A4S4CBI0"/>
<accession>A0A4S4CBI0</accession>
<dbReference type="PROSITE" id="PS01124">
    <property type="entry name" value="HTH_ARAC_FAMILY_2"/>
    <property type="match status" value="1"/>
</dbReference>
<dbReference type="GO" id="GO:0043565">
    <property type="term" value="F:sequence-specific DNA binding"/>
    <property type="evidence" value="ECO:0007669"/>
    <property type="project" value="InterPro"/>
</dbReference>
<keyword evidence="6" id="KW-1185">Reference proteome</keyword>
<evidence type="ECO:0000256" key="1">
    <source>
        <dbReference type="ARBA" id="ARBA00023015"/>
    </source>
</evidence>
<dbReference type="PRINTS" id="PR00032">
    <property type="entry name" value="HTHARAC"/>
</dbReference>
<comment type="caution">
    <text evidence="5">The sequence shown here is derived from an EMBL/GenBank/DDBJ whole genome shotgun (WGS) entry which is preliminary data.</text>
</comment>
<dbReference type="PANTHER" id="PTHR43280:SF34">
    <property type="entry name" value="ARAC-FAMILY TRANSCRIPTIONAL REGULATOR"/>
    <property type="match status" value="1"/>
</dbReference>
<dbReference type="SMART" id="SM00342">
    <property type="entry name" value="HTH_ARAC"/>
    <property type="match status" value="1"/>
</dbReference>
<dbReference type="InterPro" id="IPR020449">
    <property type="entry name" value="Tscrpt_reg_AraC-type_HTH"/>
</dbReference>
<evidence type="ECO:0000256" key="2">
    <source>
        <dbReference type="ARBA" id="ARBA00023125"/>
    </source>
</evidence>
<dbReference type="RefSeq" id="WP_136368716.1">
    <property type="nucleotide sequence ID" value="NZ_SSOB01000005.1"/>
</dbReference>
<dbReference type="PANTHER" id="PTHR43280">
    <property type="entry name" value="ARAC-FAMILY TRANSCRIPTIONAL REGULATOR"/>
    <property type="match status" value="1"/>
</dbReference>
<sequence>MSANAAHDPLETELRWLGRLLQESLRLPVYARLDGAGIGTGTAELLWQADSPWSPAYADPAEQMRAVIGADEPADVPVLRAVGFLEHYVVLPVQRGGVRQAVVVIGPAIVARPSANIAENLLNDQAVPRRDRPKWSEYWNRLPVASRMQLMQIAVLAHWSVNRTKVDVSDVLRSSFPYAIPPAVREAAERTLSDEREASRLHSGYEFERRMLGLIRSGDTAALMKLLADLSYLNAGVLSKRSQLRNIKNLAICGIALAMRAAIEGGLYAEQAYTLSDLHIQHIEELGDALAVEAALLQAMLVFADRVAQTRRDAVSRPVHACQEYIYNHLYEDLTAQRVAEAAGLTPNYLSSLFKQETGRTLMNYIQKEKIEEAKKLLEHTRDSISAIGHRLGFYDQAHFVKAFKKHAGITPGQHRSRLER</sequence>
<dbReference type="GO" id="GO:0003700">
    <property type="term" value="F:DNA-binding transcription factor activity"/>
    <property type="evidence" value="ECO:0007669"/>
    <property type="project" value="InterPro"/>
</dbReference>
<evidence type="ECO:0000313" key="5">
    <source>
        <dbReference type="EMBL" id="THF83236.1"/>
    </source>
</evidence>
<evidence type="ECO:0000256" key="3">
    <source>
        <dbReference type="ARBA" id="ARBA00023163"/>
    </source>
</evidence>
<reference evidence="5 6" key="1">
    <citation type="submission" date="2019-04" db="EMBL/GenBank/DDBJ databases">
        <title>Cohnella sp. nov. isolated from preserved vegetables.</title>
        <authorList>
            <person name="Lin S.-Y."/>
            <person name="Hung M.-H."/>
            <person name="Young C.-C."/>
        </authorList>
    </citation>
    <scope>NUCLEOTIDE SEQUENCE [LARGE SCALE GENOMIC DNA]</scope>
    <source>
        <strain evidence="5 6">CC-MHH1044</strain>
    </source>
</reference>
<dbReference type="InterPro" id="IPR018060">
    <property type="entry name" value="HTH_AraC"/>
</dbReference>
<dbReference type="SUPFAM" id="SSF46689">
    <property type="entry name" value="Homeodomain-like"/>
    <property type="match status" value="2"/>
</dbReference>
<evidence type="ECO:0000259" key="4">
    <source>
        <dbReference type="PROSITE" id="PS01124"/>
    </source>
</evidence>
<feature type="domain" description="HTH araC/xylS-type" evidence="4">
    <location>
        <begin position="320"/>
        <end position="418"/>
    </location>
</feature>
<name>A0A4S4CBI0_9BACL</name>
<dbReference type="PROSITE" id="PS00041">
    <property type="entry name" value="HTH_ARAC_FAMILY_1"/>
    <property type="match status" value="1"/>
</dbReference>
<dbReference type="OrthoDB" id="247151at2"/>
<protein>
    <submittedName>
        <fullName evidence="5">Helix-turn-helix domain-containing protein</fullName>
    </submittedName>
</protein>
<organism evidence="5 6">
    <name type="scientific">Cohnella fermenti</name>
    <dbReference type="NCBI Taxonomy" id="2565925"/>
    <lineage>
        <taxon>Bacteria</taxon>
        <taxon>Bacillati</taxon>
        <taxon>Bacillota</taxon>
        <taxon>Bacilli</taxon>
        <taxon>Bacillales</taxon>
        <taxon>Paenibacillaceae</taxon>
        <taxon>Cohnella</taxon>
    </lineage>
</organism>
<dbReference type="EMBL" id="SSOB01000005">
    <property type="protein sequence ID" value="THF83236.1"/>
    <property type="molecule type" value="Genomic_DNA"/>
</dbReference>